<dbReference type="Pfam" id="PF13181">
    <property type="entry name" value="TPR_8"/>
    <property type="match status" value="2"/>
</dbReference>
<dbReference type="STRING" id="1237149.C900_02863"/>
<dbReference type="InterPro" id="IPR019734">
    <property type="entry name" value="TPR_rpt"/>
</dbReference>
<evidence type="ECO:0000313" key="3">
    <source>
        <dbReference type="Proteomes" id="UP000011135"/>
    </source>
</evidence>
<protein>
    <recommendedName>
        <fullName evidence="4">Tol-pal system protein YbgF</fullName>
    </recommendedName>
</protein>
<evidence type="ECO:0000313" key="2">
    <source>
        <dbReference type="EMBL" id="ELR71248.1"/>
    </source>
</evidence>
<keyword evidence="1" id="KW-0732">Signal</keyword>
<evidence type="ECO:0008006" key="4">
    <source>
        <dbReference type="Google" id="ProtNLM"/>
    </source>
</evidence>
<dbReference type="eggNOG" id="COG0457">
    <property type="taxonomic scope" value="Bacteria"/>
</dbReference>
<dbReference type="PATRIC" id="fig|1237149.3.peg.2619"/>
<organism evidence="2 3">
    <name type="scientific">Fulvivirga imtechensis AK7</name>
    <dbReference type="NCBI Taxonomy" id="1237149"/>
    <lineage>
        <taxon>Bacteria</taxon>
        <taxon>Pseudomonadati</taxon>
        <taxon>Bacteroidota</taxon>
        <taxon>Cytophagia</taxon>
        <taxon>Cytophagales</taxon>
        <taxon>Fulvivirgaceae</taxon>
        <taxon>Fulvivirga</taxon>
    </lineage>
</organism>
<gene>
    <name evidence="2" type="ORF">C900_02863</name>
</gene>
<comment type="caution">
    <text evidence="2">The sequence shown here is derived from an EMBL/GenBank/DDBJ whole genome shotgun (WGS) entry which is preliminary data.</text>
</comment>
<dbReference type="Gene3D" id="1.25.40.10">
    <property type="entry name" value="Tetratricopeptide repeat domain"/>
    <property type="match status" value="1"/>
</dbReference>
<dbReference type="AlphaFoldDB" id="L8JSU6"/>
<proteinExistence type="predicted"/>
<dbReference type="EMBL" id="AMZN01000043">
    <property type="protein sequence ID" value="ELR71248.1"/>
    <property type="molecule type" value="Genomic_DNA"/>
</dbReference>
<dbReference type="SUPFAM" id="SSF48452">
    <property type="entry name" value="TPR-like"/>
    <property type="match status" value="1"/>
</dbReference>
<feature type="signal peptide" evidence="1">
    <location>
        <begin position="1"/>
        <end position="21"/>
    </location>
</feature>
<dbReference type="OrthoDB" id="9813254at2"/>
<reference evidence="2 3" key="1">
    <citation type="submission" date="2012-12" db="EMBL/GenBank/DDBJ databases">
        <title>Genome assembly of Fulvivirga imtechensis AK7.</title>
        <authorList>
            <person name="Nupur N."/>
            <person name="Khatri I."/>
            <person name="Kumar R."/>
            <person name="Subramanian S."/>
            <person name="Pinnaka A."/>
        </authorList>
    </citation>
    <scope>NUCLEOTIDE SEQUENCE [LARGE SCALE GENOMIC DNA]</scope>
    <source>
        <strain evidence="2 3">AK7</strain>
    </source>
</reference>
<feature type="chain" id="PRO_5005688339" description="Tol-pal system protein YbgF" evidence="1">
    <location>
        <begin position="22"/>
        <end position="395"/>
    </location>
</feature>
<name>L8JSU6_9BACT</name>
<accession>L8JSU6</accession>
<evidence type="ECO:0000256" key="1">
    <source>
        <dbReference type="SAM" id="SignalP"/>
    </source>
</evidence>
<keyword evidence="3" id="KW-1185">Reference proteome</keyword>
<dbReference type="RefSeq" id="WP_009580186.1">
    <property type="nucleotide sequence ID" value="NZ_AMZN01000043.1"/>
</dbReference>
<dbReference type="Proteomes" id="UP000011135">
    <property type="component" value="Unassembled WGS sequence"/>
</dbReference>
<dbReference type="InterPro" id="IPR011990">
    <property type="entry name" value="TPR-like_helical_dom_sf"/>
</dbReference>
<sequence>MKRLLILILYLAGTVGTIAQAQFSDKTDDNEQIILISDMQLQIDINQAMNDLYNFKFAKAEQQFRWLKQKYGWHPLPYFLLGLSEWWKIMPNVNNTAHDENFLAYMDTVITISERLYEIPRHEVEASFFLAAAYGFKGRLYSSEERKHWTKSAFAGKNALKYMQESKGMDDLSPELLFGDGLYNYFSVWVPENYPLLKPILAFFPKGDKALGIKQLREVSYNAFYTRTEAMVFLMRILANYEDDMPRALQISEYLHQTYPDNPYFHRYYARLLYSSGKFSSTKPVAEEIMARIDSGMLGYEATSGRYAAFFLGQIYETRKDNEKAKYYYLRAKEFAEQIEATDTGYYLYSLLSLGEIYQEEGDEKEAKKYLKLVKKHARRKDAVHAKARERLREF</sequence>